<keyword evidence="9 13" id="KW-1133">Transmembrane helix</keyword>
<evidence type="ECO:0000256" key="5">
    <source>
        <dbReference type="ARBA" id="ARBA00022617"/>
    </source>
</evidence>
<comment type="subcellular location">
    <subcellularLocation>
        <location evidence="2">Cell membrane</location>
        <topology evidence="2">Multi-pass membrane protein</topology>
    </subcellularLocation>
</comment>
<keyword evidence="8" id="KW-0249">Electron transport</keyword>
<dbReference type="PANTHER" id="PTHR30529:SF1">
    <property type="entry name" value="CYTOCHROME B561 HOMOLOG 2"/>
    <property type="match status" value="1"/>
</dbReference>
<keyword evidence="11 13" id="KW-0472">Membrane</keyword>
<dbReference type="InterPro" id="IPR011577">
    <property type="entry name" value="Cyt_b561_bac/Ni-Hgenase"/>
</dbReference>
<keyword evidence="6 13" id="KW-0812">Transmembrane</keyword>
<dbReference type="KEGG" id="fbl:Fbal_3528"/>
<dbReference type="GO" id="GO:0005886">
    <property type="term" value="C:plasma membrane"/>
    <property type="evidence" value="ECO:0007669"/>
    <property type="project" value="UniProtKB-SubCell"/>
</dbReference>
<sequence length="175" mass="19746">MILMKYSLPLRAIHWLMALMMVGLITVGWYMAGLDRSPFKFELYGWHKSFGFLALLLLVARLLIRRRSPIPSSKGILAGWEIGLSHATHWSLYLLMLLVPLSGYIMSSIGRELTVFGLTLPNLVPQSDALQQTAHSLHGPMAYLMLALMLLHLAGALKHRLFDDRPQADVLPRML</sequence>
<comment type="similarity">
    <text evidence="12">Belongs to the cytochrome b561 family.</text>
</comment>
<evidence type="ECO:0000256" key="3">
    <source>
        <dbReference type="ARBA" id="ARBA00022448"/>
    </source>
</evidence>
<evidence type="ECO:0000313" key="15">
    <source>
        <dbReference type="EMBL" id="ADN77725.1"/>
    </source>
</evidence>
<evidence type="ECO:0000256" key="8">
    <source>
        <dbReference type="ARBA" id="ARBA00022982"/>
    </source>
</evidence>
<name>E1SNR8_FERBD</name>
<evidence type="ECO:0000256" key="12">
    <source>
        <dbReference type="ARBA" id="ARBA00037975"/>
    </source>
</evidence>
<dbReference type="EMBL" id="CP002209">
    <property type="protein sequence ID" value="ADN77725.1"/>
    <property type="molecule type" value="Genomic_DNA"/>
</dbReference>
<dbReference type="PANTHER" id="PTHR30529">
    <property type="entry name" value="CYTOCHROME B561"/>
    <property type="match status" value="1"/>
</dbReference>
<accession>E1SNR8</accession>
<evidence type="ECO:0000256" key="1">
    <source>
        <dbReference type="ARBA" id="ARBA00001970"/>
    </source>
</evidence>
<comment type="cofactor">
    <cofactor evidence="1">
        <name>heme b</name>
        <dbReference type="ChEBI" id="CHEBI:60344"/>
    </cofactor>
</comment>
<evidence type="ECO:0000313" key="16">
    <source>
        <dbReference type="Proteomes" id="UP000006683"/>
    </source>
</evidence>
<dbReference type="SUPFAM" id="SSF81342">
    <property type="entry name" value="Transmembrane di-heme cytochromes"/>
    <property type="match status" value="1"/>
</dbReference>
<feature type="domain" description="Cytochrome b561 bacterial/Ni-hydrogenase" evidence="14">
    <location>
        <begin position="6"/>
        <end position="165"/>
    </location>
</feature>
<feature type="transmembrane region" description="Helical" evidence="13">
    <location>
        <begin position="44"/>
        <end position="64"/>
    </location>
</feature>
<evidence type="ECO:0000256" key="7">
    <source>
        <dbReference type="ARBA" id="ARBA00022723"/>
    </source>
</evidence>
<reference evidence="15 16" key="1">
    <citation type="journal article" date="2010" name="Stand. Genomic Sci.">
        <title>Complete genome sequence of Ferrimonas balearica type strain (PAT).</title>
        <authorList>
            <person name="Nolan M."/>
            <person name="Sikorski J."/>
            <person name="Davenport K."/>
            <person name="Lucas S."/>
            <person name="Glavina Del Rio T."/>
            <person name="Tice H."/>
            <person name="Cheng J."/>
            <person name="Goodwin L."/>
            <person name="Pitluck S."/>
            <person name="Liolios K."/>
            <person name="Ivanova N."/>
            <person name="Mavromatis K."/>
            <person name="Ovchinnikova G."/>
            <person name="Pati A."/>
            <person name="Chen A."/>
            <person name="Palaniappan K."/>
            <person name="Land M."/>
            <person name="Hauser L."/>
            <person name="Chang Y."/>
            <person name="Jeffries C."/>
            <person name="Tapia R."/>
            <person name="Brettin T."/>
            <person name="Detter J."/>
            <person name="Han C."/>
            <person name="Yasawong M."/>
            <person name="Rohde M."/>
            <person name="Tindall B."/>
            <person name="Goker M."/>
            <person name="Woyke T."/>
            <person name="Bristow J."/>
            <person name="Eisen J."/>
            <person name="Markowitz V."/>
            <person name="Hugenholtz P."/>
            <person name="Kyrpides N."/>
            <person name="Klenk H."/>
            <person name="Lapidus A."/>
        </authorList>
    </citation>
    <scope>NUCLEOTIDE SEQUENCE [LARGE SCALE GENOMIC DNA]</scope>
    <source>
        <strain evidence="16">DSM 9799 / CCM 4581 / KCTC 23876 / PAT</strain>
    </source>
</reference>
<dbReference type="GO" id="GO:0009055">
    <property type="term" value="F:electron transfer activity"/>
    <property type="evidence" value="ECO:0007669"/>
    <property type="project" value="InterPro"/>
</dbReference>
<dbReference type="AlphaFoldDB" id="E1SNR8"/>
<keyword evidence="10" id="KW-0408">Iron</keyword>
<keyword evidence="3" id="KW-0813">Transport</keyword>
<feature type="transmembrane region" description="Helical" evidence="13">
    <location>
        <begin position="90"/>
        <end position="110"/>
    </location>
</feature>
<dbReference type="Gene3D" id="1.20.950.20">
    <property type="entry name" value="Transmembrane di-heme cytochromes, Chain C"/>
    <property type="match status" value="2"/>
</dbReference>
<evidence type="ECO:0000256" key="6">
    <source>
        <dbReference type="ARBA" id="ARBA00022692"/>
    </source>
</evidence>
<dbReference type="STRING" id="550540.Fbal_3528"/>
<dbReference type="HOGENOM" id="CLU_095321_4_0_6"/>
<feature type="transmembrane region" description="Helical" evidence="13">
    <location>
        <begin position="140"/>
        <end position="157"/>
    </location>
</feature>
<protein>
    <submittedName>
        <fullName evidence="15">Cytochrome B561</fullName>
    </submittedName>
</protein>
<dbReference type="Proteomes" id="UP000006683">
    <property type="component" value="Chromosome"/>
</dbReference>
<keyword evidence="5" id="KW-0349">Heme</keyword>
<keyword evidence="4" id="KW-1003">Cell membrane</keyword>
<evidence type="ECO:0000256" key="13">
    <source>
        <dbReference type="SAM" id="Phobius"/>
    </source>
</evidence>
<dbReference type="InterPro" id="IPR052168">
    <property type="entry name" value="Cytochrome_b561_oxidase"/>
</dbReference>
<evidence type="ECO:0000256" key="2">
    <source>
        <dbReference type="ARBA" id="ARBA00004651"/>
    </source>
</evidence>
<dbReference type="Pfam" id="PF01292">
    <property type="entry name" value="Ni_hydr_CYTB"/>
    <property type="match status" value="1"/>
</dbReference>
<gene>
    <name evidence="15" type="ordered locus">Fbal_3528</name>
</gene>
<dbReference type="GO" id="GO:0022904">
    <property type="term" value="P:respiratory electron transport chain"/>
    <property type="evidence" value="ECO:0007669"/>
    <property type="project" value="InterPro"/>
</dbReference>
<organism evidence="15 16">
    <name type="scientific">Ferrimonas balearica (strain DSM 9799 / CCM 4581 / KCTC 23876 / PAT)</name>
    <dbReference type="NCBI Taxonomy" id="550540"/>
    <lineage>
        <taxon>Bacteria</taxon>
        <taxon>Pseudomonadati</taxon>
        <taxon>Pseudomonadota</taxon>
        <taxon>Gammaproteobacteria</taxon>
        <taxon>Alteromonadales</taxon>
        <taxon>Ferrimonadaceae</taxon>
        <taxon>Ferrimonas</taxon>
    </lineage>
</organism>
<dbReference type="eggNOG" id="COG3038">
    <property type="taxonomic scope" value="Bacteria"/>
</dbReference>
<keyword evidence="7" id="KW-0479">Metal-binding</keyword>
<evidence type="ECO:0000256" key="4">
    <source>
        <dbReference type="ARBA" id="ARBA00022475"/>
    </source>
</evidence>
<feature type="transmembrane region" description="Helical" evidence="13">
    <location>
        <begin position="12"/>
        <end position="32"/>
    </location>
</feature>
<evidence type="ECO:0000259" key="14">
    <source>
        <dbReference type="Pfam" id="PF01292"/>
    </source>
</evidence>
<dbReference type="GO" id="GO:0020037">
    <property type="term" value="F:heme binding"/>
    <property type="evidence" value="ECO:0007669"/>
    <property type="project" value="TreeGrafter"/>
</dbReference>
<dbReference type="GO" id="GO:0046872">
    <property type="term" value="F:metal ion binding"/>
    <property type="evidence" value="ECO:0007669"/>
    <property type="project" value="UniProtKB-KW"/>
</dbReference>
<evidence type="ECO:0000256" key="9">
    <source>
        <dbReference type="ARBA" id="ARBA00022989"/>
    </source>
</evidence>
<dbReference type="InterPro" id="IPR016174">
    <property type="entry name" value="Di-haem_cyt_TM"/>
</dbReference>
<evidence type="ECO:0000256" key="10">
    <source>
        <dbReference type="ARBA" id="ARBA00023004"/>
    </source>
</evidence>
<keyword evidence="16" id="KW-1185">Reference proteome</keyword>
<evidence type="ECO:0000256" key="11">
    <source>
        <dbReference type="ARBA" id="ARBA00023136"/>
    </source>
</evidence>
<proteinExistence type="inferred from homology"/>